<dbReference type="GO" id="GO:0016020">
    <property type="term" value="C:membrane"/>
    <property type="evidence" value="ECO:0007669"/>
    <property type="project" value="UniProtKB-SubCell"/>
</dbReference>
<dbReference type="InterPro" id="IPR046450">
    <property type="entry name" value="PA_dom_sf"/>
</dbReference>
<dbReference type="CTD" id="559804"/>
<sequence length="428" mass="47463">MAMSLIQACRSLALSTWLLSFCFVHLLCLDFTVAEKEEWYTAFVNITYLDPVTSEMKTEKTECGRYGEHSLKKEAKGVVVMPSVLQDRQACDPNTKFPIPNTNSAWIALIARGNCTYKDKIRHAASHNASAVVIFNVGSSNANETITMPHQGTGEIVAIMIPEPKGREIIALLERNIPVNMHITIGTRNLQKYVSRTSVVFVSISFIVLMIISLAWLVFYYIQRFRYANARDRNQRRLGDAAKKAISKLQVRTIRKGDKETESDFDNCAVCIEGYKPSDVVRILPCRHVFHKNCVDPWLQDHRTCPMCKMNILKALGIPPNADCSDDIPPDYEESVGGPPTNPVTGASEVTVSESSVVLDPAVRSMGLPQVYHDADPLSLVGESRHIASSEHQAPLSSDSDTSLILAVEVGLSDVELSAEQEHEEVKS</sequence>
<dbReference type="Pfam" id="PF02225">
    <property type="entry name" value="PA"/>
    <property type="match status" value="1"/>
</dbReference>
<keyword evidence="2 11" id="KW-0812">Transmembrane</keyword>
<dbReference type="SMART" id="SM00184">
    <property type="entry name" value="RING"/>
    <property type="match status" value="1"/>
</dbReference>
<evidence type="ECO:0000256" key="2">
    <source>
        <dbReference type="ARBA" id="ARBA00022692"/>
    </source>
</evidence>
<evidence type="ECO:0000313" key="15">
    <source>
        <dbReference type="RefSeq" id="XP_031416373.1"/>
    </source>
</evidence>
<evidence type="ECO:0000256" key="6">
    <source>
        <dbReference type="ARBA" id="ARBA00022833"/>
    </source>
</evidence>
<keyword evidence="7 11" id="KW-1133">Transmembrane helix</keyword>
<dbReference type="FunFam" id="3.50.30.30:FF:000016">
    <property type="entry name" value="Ring finger protein 150"/>
    <property type="match status" value="1"/>
</dbReference>
<dbReference type="RefSeq" id="XP_031416373.1">
    <property type="nucleotide sequence ID" value="XM_031560513.2"/>
</dbReference>
<keyword evidence="6" id="KW-0862">Zinc</keyword>
<evidence type="ECO:0000256" key="7">
    <source>
        <dbReference type="ARBA" id="ARBA00022989"/>
    </source>
</evidence>
<evidence type="ECO:0000313" key="14">
    <source>
        <dbReference type="Proteomes" id="UP000515152"/>
    </source>
</evidence>
<evidence type="ECO:0000256" key="12">
    <source>
        <dbReference type="SAM" id="SignalP"/>
    </source>
</evidence>
<evidence type="ECO:0000256" key="9">
    <source>
        <dbReference type="ARBA" id="ARBA00074816"/>
    </source>
</evidence>
<comment type="subcellular location">
    <subcellularLocation>
        <location evidence="1">Membrane</location>
        <topology evidence="1">Single-pass type I membrane protein</topology>
    </subcellularLocation>
</comment>
<dbReference type="PANTHER" id="PTHR46539">
    <property type="entry name" value="E3 UBIQUITIN-PROTEIN LIGASE ATL42"/>
    <property type="match status" value="1"/>
</dbReference>
<dbReference type="Pfam" id="PF13639">
    <property type="entry name" value="zf-RING_2"/>
    <property type="match status" value="1"/>
</dbReference>
<dbReference type="Gene3D" id="3.30.40.10">
    <property type="entry name" value="Zinc/RING finger domain, C3HC4 (zinc finger)"/>
    <property type="match status" value="1"/>
</dbReference>
<evidence type="ECO:0000256" key="1">
    <source>
        <dbReference type="ARBA" id="ARBA00004479"/>
    </source>
</evidence>
<dbReference type="GeneID" id="105892568"/>
<dbReference type="OrthoDB" id="5357315at2759"/>
<dbReference type="GO" id="GO:0008270">
    <property type="term" value="F:zinc ion binding"/>
    <property type="evidence" value="ECO:0007669"/>
    <property type="project" value="UniProtKB-KW"/>
</dbReference>
<dbReference type="InterPro" id="IPR001841">
    <property type="entry name" value="Znf_RING"/>
</dbReference>
<evidence type="ECO:0000256" key="5">
    <source>
        <dbReference type="ARBA" id="ARBA00022771"/>
    </source>
</evidence>
<feature type="transmembrane region" description="Helical" evidence="11">
    <location>
        <begin position="199"/>
        <end position="222"/>
    </location>
</feature>
<dbReference type="InterPro" id="IPR013083">
    <property type="entry name" value="Znf_RING/FYVE/PHD"/>
</dbReference>
<dbReference type="SUPFAM" id="SSF57850">
    <property type="entry name" value="RING/U-box"/>
    <property type="match status" value="1"/>
</dbReference>
<reference evidence="15" key="1">
    <citation type="submission" date="2025-08" db="UniProtKB">
        <authorList>
            <consortium name="RefSeq"/>
        </authorList>
    </citation>
    <scope>IDENTIFICATION</scope>
</reference>
<organism evidence="14 15">
    <name type="scientific">Clupea harengus</name>
    <name type="common">Atlantic herring</name>
    <dbReference type="NCBI Taxonomy" id="7950"/>
    <lineage>
        <taxon>Eukaryota</taxon>
        <taxon>Metazoa</taxon>
        <taxon>Chordata</taxon>
        <taxon>Craniata</taxon>
        <taxon>Vertebrata</taxon>
        <taxon>Euteleostomi</taxon>
        <taxon>Actinopterygii</taxon>
        <taxon>Neopterygii</taxon>
        <taxon>Teleostei</taxon>
        <taxon>Clupei</taxon>
        <taxon>Clupeiformes</taxon>
        <taxon>Clupeoidei</taxon>
        <taxon>Clupeidae</taxon>
        <taxon>Clupea</taxon>
    </lineage>
</organism>
<dbReference type="FunFam" id="3.30.40.10:FF:000009">
    <property type="entry name" value="E3 ubiquitin-protein ligase RNF130"/>
    <property type="match status" value="1"/>
</dbReference>
<dbReference type="Proteomes" id="UP000515152">
    <property type="component" value="Chromosome 22"/>
</dbReference>
<evidence type="ECO:0000256" key="8">
    <source>
        <dbReference type="ARBA" id="ARBA00023136"/>
    </source>
</evidence>
<gene>
    <name evidence="15" type="primary">rnf150a</name>
</gene>
<evidence type="ECO:0000256" key="11">
    <source>
        <dbReference type="SAM" id="Phobius"/>
    </source>
</evidence>
<dbReference type="SUPFAM" id="SSF52025">
    <property type="entry name" value="PA domain"/>
    <property type="match status" value="1"/>
</dbReference>
<dbReference type="InterPro" id="IPR003137">
    <property type="entry name" value="PA_domain"/>
</dbReference>
<keyword evidence="5 10" id="KW-0863">Zinc-finger</keyword>
<keyword evidence="3" id="KW-0479">Metal-binding</keyword>
<keyword evidence="8 11" id="KW-0472">Membrane</keyword>
<protein>
    <recommendedName>
        <fullName evidence="9">RING finger protein 150</fullName>
    </recommendedName>
</protein>
<dbReference type="PANTHER" id="PTHR46539:SF27">
    <property type="entry name" value="RING FINGER PROTEIN 128"/>
    <property type="match status" value="1"/>
</dbReference>
<dbReference type="PROSITE" id="PS50089">
    <property type="entry name" value="ZF_RING_2"/>
    <property type="match status" value="1"/>
</dbReference>
<feature type="chain" id="PRO_5027938423" description="RING finger protein 150" evidence="12">
    <location>
        <begin position="35"/>
        <end position="428"/>
    </location>
</feature>
<dbReference type="Gene3D" id="3.50.30.30">
    <property type="match status" value="1"/>
</dbReference>
<proteinExistence type="predicted"/>
<evidence type="ECO:0000256" key="10">
    <source>
        <dbReference type="PROSITE-ProRule" id="PRU00175"/>
    </source>
</evidence>
<dbReference type="CDD" id="cd02122">
    <property type="entry name" value="PA_GRAIL_like"/>
    <property type="match status" value="1"/>
</dbReference>
<keyword evidence="4 12" id="KW-0732">Signal</keyword>
<evidence type="ECO:0000256" key="4">
    <source>
        <dbReference type="ARBA" id="ARBA00022729"/>
    </source>
</evidence>
<dbReference type="KEGG" id="char:105892568"/>
<accession>A0A6P8EK71</accession>
<feature type="signal peptide" evidence="12">
    <location>
        <begin position="1"/>
        <end position="34"/>
    </location>
</feature>
<name>A0A6P8EK71_CLUHA</name>
<dbReference type="AlphaFoldDB" id="A0A6P8EK71"/>
<feature type="domain" description="RING-type" evidence="13">
    <location>
        <begin position="268"/>
        <end position="309"/>
    </location>
</feature>
<evidence type="ECO:0000259" key="13">
    <source>
        <dbReference type="PROSITE" id="PS50089"/>
    </source>
</evidence>
<evidence type="ECO:0000256" key="3">
    <source>
        <dbReference type="ARBA" id="ARBA00022723"/>
    </source>
</evidence>
<keyword evidence="14" id="KW-1185">Reference proteome</keyword>